<feature type="compositionally biased region" description="Low complexity" evidence="7">
    <location>
        <begin position="169"/>
        <end position="178"/>
    </location>
</feature>
<evidence type="ECO:0000256" key="4">
    <source>
        <dbReference type="ARBA" id="ARBA00022801"/>
    </source>
</evidence>
<comment type="caution">
    <text evidence="9">The sequence shown here is derived from an EMBL/GenBank/DDBJ whole genome shotgun (WGS) entry which is preliminary data.</text>
</comment>
<evidence type="ECO:0000256" key="2">
    <source>
        <dbReference type="ARBA" id="ARBA00006357"/>
    </source>
</evidence>
<keyword evidence="4" id="KW-0378">Hydrolase</keyword>
<dbReference type="Proteomes" id="UP001175353">
    <property type="component" value="Unassembled WGS sequence"/>
</dbReference>
<evidence type="ECO:0000256" key="5">
    <source>
        <dbReference type="ARBA" id="ARBA00022839"/>
    </source>
</evidence>
<feature type="region of interest" description="Disordered" evidence="7">
    <location>
        <begin position="267"/>
        <end position="288"/>
    </location>
</feature>
<feature type="domain" description="Exonuclease" evidence="8">
    <location>
        <begin position="369"/>
        <end position="536"/>
    </location>
</feature>
<reference evidence="9" key="1">
    <citation type="submission" date="2023-06" db="EMBL/GenBank/DDBJ databases">
        <title>Black Yeasts Isolated from many extreme environments.</title>
        <authorList>
            <person name="Coleine C."/>
            <person name="Stajich J.E."/>
            <person name="Selbmann L."/>
        </authorList>
    </citation>
    <scope>NUCLEOTIDE SEQUENCE</scope>
    <source>
        <strain evidence="9">CCFEE 5200</strain>
    </source>
</reference>
<dbReference type="PANTHER" id="PTHR12801">
    <property type="entry name" value="RNA EXONUCLEASE REXO1 / RECO3 FAMILY MEMBER-RELATED"/>
    <property type="match status" value="1"/>
</dbReference>
<dbReference type="GO" id="GO:0004527">
    <property type="term" value="F:exonuclease activity"/>
    <property type="evidence" value="ECO:0007669"/>
    <property type="project" value="UniProtKB-KW"/>
</dbReference>
<evidence type="ECO:0000259" key="8">
    <source>
        <dbReference type="SMART" id="SM00479"/>
    </source>
</evidence>
<comment type="similarity">
    <text evidence="2">Belongs to the REXO1/REXO3 family.</text>
</comment>
<dbReference type="InterPro" id="IPR013520">
    <property type="entry name" value="Ribonucl_H"/>
</dbReference>
<dbReference type="SUPFAM" id="SSF53098">
    <property type="entry name" value="Ribonuclease H-like"/>
    <property type="match status" value="1"/>
</dbReference>
<dbReference type="PANTHER" id="PTHR12801:SF115">
    <property type="entry name" value="FI18136P1-RELATED"/>
    <property type="match status" value="1"/>
</dbReference>
<dbReference type="FunFam" id="3.30.420.10:FF:000019">
    <property type="entry name" value="RNA exonuclease NEF-sp"/>
    <property type="match status" value="1"/>
</dbReference>
<dbReference type="CDD" id="cd06145">
    <property type="entry name" value="REX1_like"/>
    <property type="match status" value="1"/>
</dbReference>
<dbReference type="AlphaFoldDB" id="A0AAN6KS03"/>
<organism evidence="9 10">
    <name type="scientific">Friedmanniomyces endolithicus</name>
    <dbReference type="NCBI Taxonomy" id="329885"/>
    <lineage>
        <taxon>Eukaryota</taxon>
        <taxon>Fungi</taxon>
        <taxon>Dikarya</taxon>
        <taxon>Ascomycota</taxon>
        <taxon>Pezizomycotina</taxon>
        <taxon>Dothideomycetes</taxon>
        <taxon>Dothideomycetidae</taxon>
        <taxon>Mycosphaerellales</taxon>
        <taxon>Teratosphaeriaceae</taxon>
        <taxon>Friedmanniomyces</taxon>
    </lineage>
</organism>
<dbReference type="GO" id="GO:0003676">
    <property type="term" value="F:nucleic acid binding"/>
    <property type="evidence" value="ECO:0007669"/>
    <property type="project" value="InterPro"/>
</dbReference>
<keyword evidence="10" id="KW-1185">Reference proteome</keyword>
<name>A0AAN6KS03_9PEZI</name>
<keyword evidence="6" id="KW-0539">Nucleus</keyword>
<accession>A0AAN6KS03</accession>
<gene>
    <name evidence="9" type="ORF">LTR91_007343</name>
</gene>
<feature type="compositionally biased region" description="Basic residues" evidence="7">
    <location>
        <begin position="87"/>
        <end position="96"/>
    </location>
</feature>
<evidence type="ECO:0000256" key="1">
    <source>
        <dbReference type="ARBA" id="ARBA00004123"/>
    </source>
</evidence>
<feature type="region of interest" description="Disordered" evidence="7">
    <location>
        <begin position="53"/>
        <end position="109"/>
    </location>
</feature>
<sequence>MCGENEVKTDVQAANQFSKSGAGGLAVIIAPRTTQTHRSAHPRTLGMGATLSRLNGASDTQGLLPDGHDRAQQDGGDDGPEWQTVQSRKRHKKHSKKASDQYPEITHSPHARLQSIVKTGDLQNLVLYCLADGNAPQWVSVRHHGAIRKLVVLMVPGLEAGMFDGTISLSSSTEESSTNDPSTAEGSLVAERSGETVLSPSASGNLRKLPLSPDDYYPTKLVHDRMPIPLQPLSDVFNHVWPVKTPGDDKYAKMHSPIAAMLTSPIVKPREDKNGRGPQPPREGRGWQNKRTPVTELFASTEELSNEGYVLHPAHYSDTASAAAGTTRRELNKWTAVDGWVDSRGVPTLEAGNASEKDIEKGSVTVGRTVVAMDCEMCITSPPGVTPQIFSLTRVSLIDWDGKVILDELVKPESAITDYLTPYSGITPAMLQNVTTSLSDIQKKLLDIFTPQTILVGHSLNSDLNALKLTHPFIIDTALLFPHPRGPPLKSSLKWLAQKYISREIQKGHGSTGHDSVEDAKACLDLVKQKCEKGKSWGTAEASSESIFKRIGRANRPKRDKVHPAGDDEPRISAVVDWGDPSRGYGGQAKVVVGCQSDAEVVAGVLRAVEGSADDDVVPVGGCDFTWARLRELEAYRGWWEKSKIVEADALRSSTQAASTTATLAGVVSETAERIKAIYEALPPCTAFIVYSGSGDPRDLREMQALQARFKEEYKVKKWDELSVRWTDVEEQKLRRACEKARKGVGFVTVK</sequence>
<dbReference type="InterPro" id="IPR036397">
    <property type="entry name" value="RNaseH_sf"/>
</dbReference>
<evidence type="ECO:0000256" key="6">
    <source>
        <dbReference type="ARBA" id="ARBA00023242"/>
    </source>
</evidence>
<evidence type="ECO:0000313" key="9">
    <source>
        <dbReference type="EMBL" id="KAK0995444.1"/>
    </source>
</evidence>
<dbReference type="EMBL" id="JAUJLE010000052">
    <property type="protein sequence ID" value="KAK0995444.1"/>
    <property type="molecule type" value="Genomic_DNA"/>
</dbReference>
<protein>
    <recommendedName>
        <fullName evidence="8">Exonuclease domain-containing protein</fullName>
    </recommendedName>
</protein>
<keyword evidence="5" id="KW-0269">Exonuclease</keyword>
<dbReference type="InterPro" id="IPR047021">
    <property type="entry name" value="REXO1/3/4-like"/>
</dbReference>
<feature type="region of interest" description="Disordered" evidence="7">
    <location>
        <begin position="169"/>
        <end position="210"/>
    </location>
</feature>
<dbReference type="GO" id="GO:0005634">
    <property type="term" value="C:nucleus"/>
    <property type="evidence" value="ECO:0007669"/>
    <property type="project" value="UniProtKB-SubCell"/>
</dbReference>
<evidence type="ECO:0000256" key="3">
    <source>
        <dbReference type="ARBA" id="ARBA00022722"/>
    </source>
</evidence>
<dbReference type="InterPro" id="IPR012337">
    <property type="entry name" value="RNaseH-like_sf"/>
</dbReference>
<evidence type="ECO:0000256" key="7">
    <source>
        <dbReference type="SAM" id="MobiDB-lite"/>
    </source>
</evidence>
<dbReference type="Pfam" id="PF00929">
    <property type="entry name" value="RNase_T"/>
    <property type="match status" value="1"/>
</dbReference>
<dbReference type="Gene3D" id="3.30.420.10">
    <property type="entry name" value="Ribonuclease H-like superfamily/Ribonuclease H"/>
    <property type="match status" value="1"/>
</dbReference>
<dbReference type="SMART" id="SM00479">
    <property type="entry name" value="EXOIII"/>
    <property type="match status" value="1"/>
</dbReference>
<proteinExistence type="inferred from homology"/>
<evidence type="ECO:0000313" key="10">
    <source>
        <dbReference type="Proteomes" id="UP001175353"/>
    </source>
</evidence>
<keyword evidence="3" id="KW-0540">Nuclease</keyword>
<comment type="subcellular location">
    <subcellularLocation>
        <location evidence="1">Nucleus</location>
    </subcellularLocation>
</comment>
<dbReference type="InterPro" id="IPR034922">
    <property type="entry name" value="REX1-like_exo"/>
</dbReference>